<evidence type="ECO:0008006" key="3">
    <source>
        <dbReference type="Google" id="ProtNLM"/>
    </source>
</evidence>
<sequence length="406" mass="46186">MTGIWINERQFVDFKADPRPKELEGEIATRRNAWDFRGDFQFLPNPDPVLMRLADQGEEVLSNLTADAHVISVVQTRKLGTLQREFRFRPGADGERKISVASQTLHQAFLEDLEGIDLTELVSQILDAPFYGMVPLELLWQAQWGRLRLKGVRAVPSHWFRFNSDNEPVFLQRSSFQGLTLPWGKFVFARHFPSYENPYGLRLLSRCLWPVTFKKGGVKFWVMLAEKYGMPLLVGKYPAGTPAQGQEELLASLSRAVRDAVLVLPEGNQVELQESTQGGARVHQELVATMNKEISKAILGQHLTTEVGTTGSYAASKTHLDILGSYLEADQKLVKTVVNQIARIYQKLNDPKAKSPEFYWFEEEDPRTEWVNRDQLLGQMGLVFGEEYFCRQYGLTQGEFTLKTQG</sequence>
<dbReference type="Pfam" id="PF06074">
    <property type="entry name" value="Portal_Mu"/>
    <property type="match status" value="1"/>
</dbReference>
<dbReference type="AlphaFoldDB" id="A0A1F6GLB2"/>
<comment type="caution">
    <text evidence="1">The sequence shown here is derived from an EMBL/GenBank/DDBJ whole genome shotgun (WGS) entry which is preliminary data.</text>
</comment>
<gene>
    <name evidence="1" type="ORF">A2557_12875</name>
</gene>
<dbReference type="Proteomes" id="UP000177583">
    <property type="component" value="Unassembled WGS sequence"/>
</dbReference>
<proteinExistence type="predicted"/>
<protein>
    <recommendedName>
        <fullName evidence="3">DUF935 domain-containing protein</fullName>
    </recommendedName>
</protein>
<accession>A0A1F6GLB2</accession>
<organism evidence="1 2">
    <name type="scientific">Candidatus Lambdaproteobacteria bacterium RIFOXYD2_FULL_56_26</name>
    <dbReference type="NCBI Taxonomy" id="1817773"/>
    <lineage>
        <taxon>Bacteria</taxon>
        <taxon>Pseudomonadati</taxon>
        <taxon>Pseudomonadota</taxon>
        <taxon>Candidatus Lambdaproteobacteria</taxon>
    </lineage>
</organism>
<reference evidence="1 2" key="1">
    <citation type="journal article" date="2016" name="Nat. Commun.">
        <title>Thousands of microbial genomes shed light on interconnected biogeochemical processes in an aquifer system.</title>
        <authorList>
            <person name="Anantharaman K."/>
            <person name="Brown C.T."/>
            <person name="Hug L.A."/>
            <person name="Sharon I."/>
            <person name="Castelle C.J."/>
            <person name="Probst A.J."/>
            <person name="Thomas B.C."/>
            <person name="Singh A."/>
            <person name="Wilkins M.J."/>
            <person name="Karaoz U."/>
            <person name="Brodie E.L."/>
            <person name="Williams K.H."/>
            <person name="Hubbard S.S."/>
            <person name="Banfield J.F."/>
        </authorList>
    </citation>
    <scope>NUCLEOTIDE SEQUENCE [LARGE SCALE GENOMIC DNA]</scope>
</reference>
<dbReference type="InterPro" id="IPR009279">
    <property type="entry name" value="Portal_Mu"/>
</dbReference>
<name>A0A1F6GLB2_9PROT</name>
<dbReference type="EMBL" id="MFNF01000065">
    <property type="protein sequence ID" value="OGG98906.1"/>
    <property type="molecule type" value="Genomic_DNA"/>
</dbReference>
<evidence type="ECO:0000313" key="2">
    <source>
        <dbReference type="Proteomes" id="UP000177583"/>
    </source>
</evidence>
<evidence type="ECO:0000313" key="1">
    <source>
        <dbReference type="EMBL" id="OGG98906.1"/>
    </source>
</evidence>